<gene>
    <name evidence="1" type="ORF">RPERSI_LOCUS2237</name>
</gene>
<name>A0ACA9L4Q2_9GLOM</name>
<organism evidence="1 2">
    <name type="scientific">Racocetra persica</name>
    <dbReference type="NCBI Taxonomy" id="160502"/>
    <lineage>
        <taxon>Eukaryota</taxon>
        <taxon>Fungi</taxon>
        <taxon>Fungi incertae sedis</taxon>
        <taxon>Mucoromycota</taxon>
        <taxon>Glomeromycotina</taxon>
        <taxon>Glomeromycetes</taxon>
        <taxon>Diversisporales</taxon>
        <taxon>Gigasporaceae</taxon>
        <taxon>Racocetra</taxon>
    </lineage>
</organism>
<feature type="non-terminal residue" evidence="1">
    <location>
        <position position="465"/>
    </location>
</feature>
<evidence type="ECO:0000313" key="1">
    <source>
        <dbReference type="EMBL" id="CAG8510542.1"/>
    </source>
</evidence>
<keyword evidence="2" id="KW-1185">Reference proteome</keyword>
<reference evidence="1" key="1">
    <citation type="submission" date="2021-06" db="EMBL/GenBank/DDBJ databases">
        <authorList>
            <person name="Kallberg Y."/>
            <person name="Tangrot J."/>
            <person name="Rosling A."/>
        </authorList>
    </citation>
    <scope>NUCLEOTIDE SEQUENCE</scope>
    <source>
        <strain evidence="1">MA461A</strain>
    </source>
</reference>
<evidence type="ECO:0000313" key="2">
    <source>
        <dbReference type="Proteomes" id="UP000789920"/>
    </source>
</evidence>
<proteinExistence type="predicted"/>
<protein>
    <submittedName>
        <fullName evidence="1">12474_t:CDS:1</fullName>
    </submittedName>
</protein>
<sequence>MGCYISKNSSGEKKAKISKFSKFSKFSKISKFSEFSKIPVTHNNNLADSIKISEKVDVITKENAEMDKVSKLSNLSNESTTTTIGRTDEDDMELYPLPEKDYGGDRLALQHHLFKYIWRSNFSAPVVEKLNAGAKVLDFGCGTVSWLLDLSSQYPKSTFYGVDQPYLLRLSTPTIPSNVSVQYYDILSGLPFDDGTFDFIYMRFMAGEIPEKQTERIINEFLRVLKVGGYLEIMDVETQGRNEGPITQRFVSSAIERNPLMISKIKPLLYSNSRLTSISIEEEYCPIGNWYGNIGEIALINWTTLLNQMRFYLMPFLGVSEHKYREMISEFAAEVDVFQTYWKKPIMSAFVSWYKYHLLRRPILIQAITTGILFSTGDIIAQGFIEQRGHKEYDFSRTLRLAGFGTLIAGPAGATWYRILDKYVDLKKPFLDQSIYAPSFIATFLFVQSVLEKQNKEQIFKKFKK</sequence>
<accession>A0ACA9L4Q2</accession>
<dbReference type="EMBL" id="CAJVQC010002380">
    <property type="protein sequence ID" value="CAG8510542.1"/>
    <property type="molecule type" value="Genomic_DNA"/>
</dbReference>
<dbReference type="Proteomes" id="UP000789920">
    <property type="component" value="Unassembled WGS sequence"/>
</dbReference>
<comment type="caution">
    <text evidence="1">The sequence shown here is derived from an EMBL/GenBank/DDBJ whole genome shotgun (WGS) entry which is preliminary data.</text>
</comment>